<dbReference type="InterPro" id="IPR006439">
    <property type="entry name" value="HAD-SF_hydro_IA"/>
</dbReference>
<keyword evidence="2 4" id="KW-0378">Hydrolase</keyword>
<dbReference type="PANTHER" id="PTHR46470:SF4">
    <property type="entry name" value="5-AMINO-6-(5-PHOSPHO-D-RIBITYLAMINO)URACIL PHOSPHATASE YIGB"/>
    <property type="match status" value="1"/>
</dbReference>
<evidence type="ECO:0000256" key="3">
    <source>
        <dbReference type="ARBA" id="ARBA00022842"/>
    </source>
</evidence>
<dbReference type="EMBL" id="JBHSWH010000001">
    <property type="protein sequence ID" value="MFC6707779.1"/>
    <property type="molecule type" value="Genomic_DNA"/>
</dbReference>
<name>A0ABW2AMI7_9MICO</name>
<evidence type="ECO:0000313" key="4">
    <source>
        <dbReference type="EMBL" id="MFC6707779.1"/>
    </source>
</evidence>
<dbReference type="InterPro" id="IPR036412">
    <property type="entry name" value="HAD-like_sf"/>
</dbReference>
<dbReference type="SFLD" id="SFLDS00003">
    <property type="entry name" value="Haloacid_Dehalogenase"/>
    <property type="match status" value="1"/>
</dbReference>
<dbReference type="Pfam" id="PF00702">
    <property type="entry name" value="Hydrolase"/>
    <property type="match status" value="1"/>
</dbReference>
<dbReference type="PRINTS" id="PR00413">
    <property type="entry name" value="HADHALOGNASE"/>
</dbReference>
<keyword evidence="5" id="KW-1185">Reference proteome</keyword>
<evidence type="ECO:0000256" key="1">
    <source>
        <dbReference type="ARBA" id="ARBA00001946"/>
    </source>
</evidence>
<dbReference type="Gene3D" id="1.20.120.1600">
    <property type="match status" value="1"/>
</dbReference>
<dbReference type="PANTHER" id="PTHR46470">
    <property type="entry name" value="N-ACYLNEURAMINATE-9-PHOSPHATASE"/>
    <property type="match status" value="1"/>
</dbReference>
<dbReference type="GO" id="GO:0016787">
    <property type="term" value="F:hydrolase activity"/>
    <property type="evidence" value="ECO:0007669"/>
    <property type="project" value="UniProtKB-KW"/>
</dbReference>
<keyword evidence="3" id="KW-0460">Magnesium</keyword>
<gene>
    <name evidence="4" type="ORF">ACFQDH_21705</name>
</gene>
<comment type="cofactor">
    <cofactor evidence="1">
        <name>Mg(2+)</name>
        <dbReference type="ChEBI" id="CHEBI:18420"/>
    </cofactor>
</comment>
<comment type="caution">
    <text evidence="4">The sequence shown here is derived from an EMBL/GenBank/DDBJ whole genome shotgun (WGS) entry which is preliminary data.</text>
</comment>
<evidence type="ECO:0000313" key="5">
    <source>
        <dbReference type="Proteomes" id="UP001596298"/>
    </source>
</evidence>
<dbReference type="SFLD" id="SFLDG01129">
    <property type="entry name" value="C1.5:_HAD__Beta-PGM__Phosphata"/>
    <property type="match status" value="1"/>
</dbReference>
<dbReference type="RefSeq" id="WP_382404441.1">
    <property type="nucleotide sequence ID" value="NZ_JBHSWH010000001.1"/>
</dbReference>
<dbReference type="SUPFAM" id="SSF56784">
    <property type="entry name" value="HAD-like"/>
    <property type="match status" value="1"/>
</dbReference>
<dbReference type="Proteomes" id="UP001596298">
    <property type="component" value="Unassembled WGS sequence"/>
</dbReference>
<sequence length="253" mass="26970">MKTAHLPVTAVLLDVDDTLVDTTAAMKAAGAVGMAAVWPEQRPQWHARAAARFRSDPGGFFRRYISGELEFETMRAHRLAEVGAAYGLVVPSGAFESFEAAFRPEFVARQHRFDDVLPFLRECGAAGLAVGALTNSSAAATLPKLEVTGLRDAFGALVTRDTLGFGKPDARVFREACDRLGSEPTGTAYIGDEWEADVLGARGAGLLPIWIQRGDETRPTTPDEVPFITSLAQISPLTAGLDILDLGGTPLTG</sequence>
<dbReference type="NCBIfam" id="TIGR01549">
    <property type="entry name" value="HAD-SF-IA-v1"/>
    <property type="match status" value="1"/>
</dbReference>
<proteinExistence type="predicted"/>
<dbReference type="EC" id="3.1.3.-" evidence="4"/>
<reference evidence="5" key="1">
    <citation type="journal article" date="2019" name="Int. J. Syst. Evol. Microbiol.">
        <title>The Global Catalogue of Microorganisms (GCM) 10K type strain sequencing project: providing services to taxonomists for standard genome sequencing and annotation.</title>
        <authorList>
            <consortium name="The Broad Institute Genomics Platform"/>
            <consortium name="The Broad Institute Genome Sequencing Center for Infectious Disease"/>
            <person name="Wu L."/>
            <person name="Ma J."/>
        </authorList>
    </citation>
    <scope>NUCLEOTIDE SEQUENCE [LARGE SCALE GENOMIC DNA]</scope>
    <source>
        <strain evidence="5">CCUG 58127</strain>
    </source>
</reference>
<organism evidence="4 5">
    <name type="scientific">Flexivirga alba</name>
    <dbReference type="NCBI Taxonomy" id="702742"/>
    <lineage>
        <taxon>Bacteria</taxon>
        <taxon>Bacillati</taxon>
        <taxon>Actinomycetota</taxon>
        <taxon>Actinomycetes</taxon>
        <taxon>Micrococcales</taxon>
        <taxon>Dermacoccaceae</taxon>
        <taxon>Flexivirga</taxon>
    </lineage>
</organism>
<dbReference type="InterPro" id="IPR051400">
    <property type="entry name" value="HAD-like_hydrolase"/>
</dbReference>
<dbReference type="InterPro" id="IPR023214">
    <property type="entry name" value="HAD_sf"/>
</dbReference>
<accession>A0ABW2AMI7</accession>
<dbReference type="Gene3D" id="3.40.50.1000">
    <property type="entry name" value="HAD superfamily/HAD-like"/>
    <property type="match status" value="1"/>
</dbReference>
<evidence type="ECO:0000256" key="2">
    <source>
        <dbReference type="ARBA" id="ARBA00022801"/>
    </source>
</evidence>
<protein>
    <submittedName>
        <fullName evidence="4">HAD family hydrolase</fullName>
        <ecNumber evidence="4">3.1.3.-</ecNumber>
    </submittedName>
</protein>